<reference evidence="2" key="1">
    <citation type="submission" date="2023-07" db="EMBL/GenBank/DDBJ databases">
        <authorList>
            <person name="Ivanov I."/>
            <person name="Teneva D."/>
            <person name="Stoikov I."/>
        </authorList>
    </citation>
    <scope>NUCLEOTIDE SEQUENCE</scope>
    <source>
        <strain evidence="2">4475</strain>
    </source>
</reference>
<name>A0AA48MAQ5_9BACL</name>
<dbReference type="AlphaFoldDB" id="A0AA48MAQ5"/>
<keyword evidence="1" id="KW-0812">Transmembrane</keyword>
<evidence type="ECO:0000313" key="3">
    <source>
        <dbReference type="Proteomes" id="UP001189619"/>
    </source>
</evidence>
<keyword evidence="3" id="KW-1185">Reference proteome</keyword>
<organism evidence="2 3">
    <name type="scientific">Brevibacillus aydinogluensis</name>
    <dbReference type="NCBI Taxonomy" id="927786"/>
    <lineage>
        <taxon>Bacteria</taxon>
        <taxon>Bacillati</taxon>
        <taxon>Bacillota</taxon>
        <taxon>Bacilli</taxon>
        <taxon>Bacillales</taxon>
        <taxon>Paenibacillaceae</taxon>
        <taxon>Brevibacillus</taxon>
    </lineage>
</organism>
<sequence>MGFLDGFFDRENDDFLWIIIVVVILLFLFSDRD</sequence>
<evidence type="ECO:0000256" key="1">
    <source>
        <dbReference type="SAM" id="Phobius"/>
    </source>
</evidence>
<accession>A0AA48MAQ5</accession>
<gene>
    <name evidence="2" type="primary">yjcZ</name>
    <name evidence="2" type="ORF">BSPP4475_11975</name>
</gene>
<dbReference type="KEGG" id="bayd:BSPP4475_11975"/>
<proteinExistence type="predicted"/>
<feature type="transmembrane region" description="Helical" evidence="1">
    <location>
        <begin position="15"/>
        <end position="31"/>
    </location>
</feature>
<keyword evidence="1" id="KW-1133">Transmembrane helix</keyword>
<dbReference type="Proteomes" id="UP001189619">
    <property type="component" value="Chromosome"/>
</dbReference>
<dbReference type="EMBL" id="OY569118">
    <property type="protein sequence ID" value="CAJ1003038.1"/>
    <property type="molecule type" value="Genomic_DNA"/>
</dbReference>
<keyword evidence="1" id="KW-0472">Membrane</keyword>
<evidence type="ECO:0000313" key="2">
    <source>
        <dbReference type="EMBL" id="CAJ1003038.1"/>
    </source>
</evidence>
<protein>
    <submittedName>
        <fullName evidence="2">Sporulation protein YjcZ</fullName>
    </submittedName>
</protein>